<proteinExistence type="predicted"/>
<dbReference type="EMBL" id="NWTK01000007">
    <property type="protein sequence ID" value="PKR53836.1"/>
    <property type="molecule type" value="Genomic_DNA"/>
</dbReference>
<evidence type="ECO:0000259" key="1">
    <source>
        <dbReference type="Pfam" id="PF07287"/>
    </source>
</evidence>
<protein>
    <submittedName>
        <fullName evidence="2">ABC transporter substrate-binding protein</fullName>
    </submittedName>
</protein>
<dbReference type="PANTHER" id="PTHR47472:SF1">
    <property type="entry name" value="DUF1446-DOMAIN-CONTAINING PROTEIN"/>
    <property type="match status" value="1"/>
</dbReference>
<reference evidence="2 3" key="1">
    <citation type="submission" date="2017-09" db="EMBL/GenBank/DDBJ databases">
        <title>Biodiversity and function of Thalassospira species in the particle-attached aromatic-hydrocarbon-degrading consortia from the surface seawater of the South China Sea.</title>
        <authorList>
            <person name="Dong C."/>
            <person name="Liu R."/>
            <person name="Shao Z."/>
        </authorList>
    </citation>
    <scope>NUCLEOTIDE SEQUENCE [LARGE SCALE GENOMIC DNA]</scope>
    <source>
        <strain evidence="2 3">CSC1P2</strain>
    </source>
</reference>
<accession>A0A2N3KTL2</accession>
<dbReference type="OrthoDB" id="9763456at2"/>
<dbReference type="InterPro" id="IPR010839">
    <property type="entry name" value="AtuA_N"/>
</dbReference>
<gene>
    <name evidence="2" type="ORF">COO20_12570</name>
</gene>
<name>A0A2N3KTL2_9PROT</name>
<dbReference type="Pfam" id="PF07287">
    <property type="entry name" value="AtuA"/>
    <property type="match status" value="1"/>
</dbReference>
<sequence>MKTLRIGTGAGFAGDRIEPAVELARHGNLDYLVFECLAERTIALAQQAKMQNPQAGFDPLLERRMRAVLPVCYQNKTRIISNMGAANPEMAGQRTLEIARELGLQGLRIAIVCGDDVHDQIVHDKFALMETGQTLADLAKPVISANAYLGAGPIVRALADGADIVLTGRVADPAMFLAPLIHEFGWAMDDWQKLGRGTLVGHLLECGGQISGGYYADPGIKDVPDIANLGFPLAEVQENGNATITKAAGTGGVVSVATCSEQLLYEVHNPAAYLQPDVIADFSNVTMVQDGPDRVNISGGNGHARSGTLKVSVGYVDSFVGEGQISYAGANCVARGRLALDIVDQRLKMTGVNCLETRGDLIGLDAILGRYDGDTSQIPEIRARFVGRTATMADAKRIGEEVESLYLNGPAAGGGVTQSARQIVGIVSGLIDQSRVTPTITFLKA</sequence>
<organism evidence="2 3">
    <name type="scientific">Thalassospira marina</name>
    <dbReference type="NCBI Taxonomy" id="2048283"/>
    <lineage>
        <taxon>Bacteria</taxon>
        <taxon>Pseudomonadati</taxon>
        <taxon>Pseudomonadota</taxon>
        <taxon>Alphaproteobacteria</taxon>
        <taxon>Rhodospirillales</taxon>
        <taxon>Thalassospiraceae</taxon>
        <taxon>Thalassospira</taxon>
    </lineage>
</organism>
<dbReference type="PANTHER" id="PTHR47472">
    <property type="entry name" value="PROPIONYL-COA CARBOXYLASE"/>
    <property type="match status" value="1"/>
</dbReference>
<evidence type="ECO:0000313" key="3">
    <source>
        <dbReference type="Proteomes" id="UP000233597"/>
    </source>
</evidence>
<dbReference type="Proteomes" id="UP000233597">
    <property type="component" value="Unassembled WGS sequence"/>
</dbReference>
<evidence type="ECO:0000313" key="2">
    <source>
        <dbReference type="EMBL" id="PKR53836.1"/>
    </source>
</evidence>
<dbReference type="RefSeq" id="WP_101266999.1">
    <property type="nucleotide sequence ID" value="NZ_NWTK01000007.1"/>
</dbReference>
<feature type="domain" description="Acyclic terpene utilisation N-terminal" evidence="1">
    <location>
        <begin position="4"/>
        <end position="441"/>
    </location>
</feature>
<dbReference type="AlphaFoldDB" id="A0A2N3KTL2"/>
<comment type="caution">
    <text evidence="2">The sequence shown here is derived from an EMBL/GenBank/DDBJ whole genome shotgun (WGS) entry which is preliminary data.</text>
</comment>